<dbReference type="EMBL" id="NHYD01002436">
    <property type="protein sequence ID" value="PPQ86736.1"/>
    <property type="molecule type" value="Genomic_DNA"/>
</dbReference>
<organism evidence="3 4">
    <name type="scientific">Psilocybe cyanescens</name>
    <dbReference type="NCBI Taxonomy" id="93625"/>
    <lineage>
        <taxon>Eukaryota</taxon>
        <taxon>Fungi</taxon>
        <taxon>Dikarya</taxon>
        <taxon>Basidiomycota</taxon>
        <taxon>Agaricomycotina</taxon>
        <taxon>Agaricomycetes</taxon>
        <taxon>Agaricomycetidae</taxon>
        <taxon>Agaricales</taxon>
        <taxon>Agaricineae</taxon>
        <taxon>Strophariaceae</taxon>
        <taxon>Psilocybe</taxon>
    </lineage>
</organism>
<evidence type="ECO:0000256" key="1">
    <source>
        <dbReference type="SAM" id="MobiDB-lite"/>
    </source>
</evidence>
<dbReference type="Pfam" id="PF22936">
    <property type="entry name" value="Pol_BBD"/>
    <property type="match status" value="1"/>
</dbReference>
<accession>A0A409X7J8</accession>
<comment type="caution">
    <text evidence="3">The sequence shown here is derived from an EMBL/GenBank/DDBJ whole genome shotgun (WGS) entry which is preliminary data.</text>
</comment>
<evidence type="ECO:0000259" key="2">
    <source>
        <dbReference type="Pfam" id="PF22936"/>
    </source>
</evidence>
<keyword evidence="4" id="KW-1185">Reference proteome</keyword>
<evidence type="ECO:0000313" key="3">
    <source>
        <dbReference type="EMBL" id="PPQ86736.1"/>
    </source>
</evidence>
<dbReference type="InterPro" id="IPR054722">
    <property type="entry name" value="PolX-like_BBD"/>
</dbReference>
<feature type="region of interest" description="Disordered" evidence="1">
    <location>
        <begin position="1"/>
        <end position="104"/>
    </location>
</feature>
<reference evidence="3 4" key="1">
    <citation type="journal article" date="2018" name="Evol. Lett.">
        <title>Horizontal gene cluster transfer increased hallucinogenic mushroom diversity.</title>
        <authorList>
            <person name="Reynolds H.T."/>
            <person name="Vijayakumar V."/>
            <person name="Gluck-Thaler E."/>
            <person name="Korotkin H.B."/>
            <person name="Matheny P.B."/>
            <person name="Slot J.C."/>
        </authorList>
    </citation>
    <scope>NUCLEOTIDE SEQUENCE [LARGE SCALE GENOMIC DNA]</scope>
    <source>
        <strain evidence="3 4">2631</strain>
    </source>
</reference>
<evidence type="ECO:0000313" key="4">
    <source>
        <dbReference type="Proteomes" id="UP000283269"/>
    </source>
</evidence>
<feature type="compositionally biased region" description="Acidic residues" evidence="1">
    <location>
        <begin position="56"/>
        <end position="65"/>
    </location>
</feature>
<dbReference type="InParanoid" id="A0A409X7J8"/>
<dbReference type="OrthoDB" id="3251181at2759"/>
<dbReference type="AlphaFoldDB" id="A0A409X7J8"/>
<feature type="compositionally biased region" description="Acidic residues" evidence="1">
    <location>
        <begin position="88"/>
        <end position="104"/>
    </location>
</feature>
<name>A0A409X7J8_PSICY</name>
<dbReference type="Proteomes" id="UP000283269">
    <property type="component" value="Unassembled WGS sequence"/>
</dbReference>
<protein>
    <recommendedName>
        <fullName evidence="2">Retrovirus-related Pol polyprotein from transposon TNT 1-94-like beta-barrel domain-containing protein</fullName>
    </recommendedName>
</protein>
<gene>
    <name evidence="3" type="ORF">CVT25_012870</name>
</gene>
<feature type="domain" description="Retrovirus-related Pol polyprotein from transposon TNT 1-94-like beta-barrel" evidence="2">
    <location>
        <begin position="121"/>
        <end position="174"/>
    </location>
</feature>
<sequence length="224" mass="25192">MHEEHEEHPQAMDASCEYESDSDSTTTDPDMPGLMAASDSEDEDDEDLPRRVTEFDNNESDDEDMPNLQSVSDSDSDDDKRNNASFDDFSDEESSVETDSDFDDMMIFEDADEEDYKWEDYVNNRSFSATAKGDILIHVPNGSSGVSQVLLKDVLYAPSMSVTLVSISRIVESGASVLFAKTSCRIYDKDQICIGNIPVQGGLYRRHPSVNQSYRRKRRVGPIR</sequence>
<dbReference type="STRING" id="93625.A0A409X7J8"/>
<feature type="compositionally biased region" description="Basic and acidic residues" evidence="1">
    <location>
        <begin position="1"/>
        <end position="10"/>
    </location>
</feature>
<proteinExistence type="predicted"/>